<dbReference type="EMBL" id="AGXC01000001">
    <property type="protein sequence ID" value="EMZ42711.1"/>
    <property type="molecule type" value="Genomic_DNA"/>
</dbReference>
<keyword evidence="2" id="KW-1185">Reference proteome</keyword>
<evidence type="ECO:0000313" key="1">
    <source>
        <dbReference type="EMBL" id="EMZ42711.1"/>
    </source>
</evidence>
<dbReference type="PATRIC" id="fig|997872.3.peg.259"/>
<dbReference type="RefSeq" id="WP_002563044.1">
    <property type="nucleotide sequence ID" value="NZ_KB822533.1"/>
</dbReference>
<dbReference type="OrthoDB" id="3229928at2"/>
<sequence>MRKVIYTTASGANYTGTTFDLTGAQALAWSNGLLGWSWKADDNTGAISRKARTYKLRAVGLDYGLLNELSRWLESDIEAGLQGKLVVDGWELLCSASVADAKRIGSDIATVEFTFHTTDPTWRRITTHSLMPNSASDNDVTVTGLNFPFDFEFDFAGSSSSSKIETIDLSVKSYVRITFFGPCSNPYVRISSADGATNNIYGVDAEADFSERIVIDPLGRKVVGGSVYKVDALGKKTNLYDKRQRGITGSGTYVFESLPAGALSVSWPQSFGVDIETIEERGSLPWN</sequence>
<gene>
    <name evidence="1" type="ORF">HMPREF1091_00269</name>
</gene>
<evidence type="ECO:0000313" key="2">
    <source>
        <dbReference type="Proteomes" id="UP000012651"/>
    </source>
</evidence>
<accession>N2BR10</accession>
<proteinExistence type="predicted"/>
<comment type="caution">
    <text evidence="1">The sequence shown here is derived from an EMBL/GenBank/DDBJ whole genome shotgun (WGS) entry which is preliminary data.</text>
</comment>
<name>N2BR10_9ACTN</name>
<dbReference type="Proteomes" id="UP000012651">
    <property type="component" value="Unassembled WGS sequence"/>
</dbReference>
<dbReference type="AlphaFoldDB" id="N2BR10"/>
<reference evidence="1 2" key="1">
    <citation type="submission" date="2013-03" db="EMBL/GenBank/DDBJ databases">
        <title>The Genome Sequence of Atopobium minutum 10063974.</title>
        <authorList>
            <consortium name="The Broad Institute Genome Sequencing Platform"/>
            <person name="Earl A."/>
            <person name="Ward D."/>
            <person name="Feldgarden M."/>
            <person name="Gevers D."/>
            <person name="Lambert T."/>
            <person name="Marvaud J.-C."/>
            <person name="Courvalin P."/>
            <person name="Walker B."/>
            <person name="Young S.K."/>
            <person name="Zeng Q."/>
            <person name="Gargeya S."/>
            <person name="Fitzgerald M."/>
            <person name="Haas B."/>
            <person name="Abouelleil A."/>
            <person name="Alvarado L."/>
            <person name="Arachchi H.M."/>
            <person name="Berlin A.M."/>
            <person name="Chapman S.B."/>
            <person name="Dewar J."/>
            <person name="Goldberg J."/>
            <person name="Griggs A."/>
            <person name="Gujja S."/>
            <person name="Hansen M."/>
            <person name="Howarth C."/>
            <person name="Imamovic A."/>
            <person name="Larimer J."/>
            <person name="McCowan C."/>
            <person name="Murphy C."/>
            <person name="Neiman D."/>
            <person name="Pearson M."/>
            <person name="Priest M."/>
            <person name="Roberts A."/>
            <person name="Saif S."/>
            <person name="Shea T."/>
            <person name="Sisk P."/>
            <person name="Sykes S."/>
            <person name="Wortman J."/>
            <person name="Nusbaum C."/>
            <person name="Birren B."/>
        </authorList>
    </citation>
    <scope>NUCLEOTIDE SEQUENCE [LARGE SCALE GENOMIC DNA]</scope>
    <source>
        <strain evidence="1 2">10063974</strain>
    </source>
</reference>
<protein>
    <submittedName>
        <fullName evidence="1">Uncharacterized protein</fullName>
    </submittedName>
</protein>
<dbReference type="HOGENOM" id="CLU_085671_0_0_11"/>
<organism evidence="1 2">
    <name type="scientific">Atopobium minutum 10063974</name>
    <dbReference type="NCBI Taxonomy" id="997872"/>
    <lineage>
        <taxon>Bacteria</taxon>
        <taxon>Bacillati</taxon>
        <taxon>Actinomycetota</taxon>
        <taxon>Coriobacteriia</taxon>
        <taxon>Coriobacteriales</taxon>
        <taxon>Atopobiaceae</taxon>
        <taxon>Atopobium</taxon>
    </lineage>
</organism>